<dbReference type="EMBL" id="BOOJ01000081">
    <property type="protein sequence ID" value="GIH97331.1"/>
    <property type="molecule type" value="Genomic_DNA"/>
</dbReference>
<evidence type="ECO:0000256" key="7">
    <source>
        <dbReference type="RuleBase" id="RU000461"/>
    </source>
</evidence>
<dbReference type="InterPro" id="IPR017972">
    <property type="entry name" value="Cyt_P450_CS"/>
</dbReference>
<dbReference type="PRINTS" id="PR00385">
    <property type="entry name" value="P450"/>
</dbReference>
<dbReference type="CDD" id="cd20625">
    <property type="entry name" value="CYP164-like"/>
    <property type="match status" value="1"/>
</dbReference>
<evidence type="ECO:0000313" key="10">
    <source>
        <dbReference type="Proteomes" id="UP000619788"/>
    </source>
</evidence>
<dbReference type="InterPro" id="IPR036396">
    <property type="entry name" value="Cyt_P450_sf"/>
</dbReference>
<feature type="compositionally biased region" description="Basic and acidic residues" evidence="8">
    <location>
        <begin position="65"/>
        <end position="79"/>
    </location>
</feature>
<dbReference type="PRINTS" id="PR00359">
    <property type="entry name" value="BP450"/>
</dbReference>
<accession>A0A8J3SMV4</accession>
<dbReference type="PROSITE" id="PS00086">
    <property type="entry name" value="CYTOCHROME_P450"/>
    <property type="match status" value="1"/>
</dbReference>
<comment type="similarity">
    <text evidence="1 7">Belongs to the cytochrome P450 family.</text>
</comment>
<feature type="compositionally biased region" description="Pro residues" evidence="8">
    <location>
        <begin position="405"/>
        <end position="414"/>
    </location>
</feature>
<dbReference type="AlphaFoldDB" id="A0A8J3SMV4"/>
<keyword evidence="5 7" id="KW-0408">Iron</keyword>
<proteinExistence type="inferred from homology"/>
<reference evidence="9 10" key="1">
    <citation type="submission" date="2021-01" db="EMBL/GenBank/DDBJ databases">
        <title>Whole genome shotgun sequence of Planobispora siamensis NBRC 107568.</title>
        <authorList>
            <person name="Komaki H."/>
            <person name="Tamura T."/>
        </authorList>
    </citation>
    <scope>NUCLEOTIDE SEQUENCE [LARGE SCALE GENOMIC DNA]</scope>
    <source>
        <strain evidence="9 10">NBRC 107568</strain>
    </source>
</reference>
<dbReference type="PANTHER" id="PTHR46696:SF1">
    <property type="entry name" value="CYTOCHROME P450 YJIB-RELATED"/>
    <property type="match status" value="1"/>
</dbReference>
<keyword evidence="3 7" id="KW-0479">Metal-binding</keyword>
<feature type="region of interest" description="Disordered" evidence="8">
    <location>
        <begin position="390"/>
        <end position="414"/>
    </location>
</feature>
<dbReference type="Gene3D" id="1.10.630.10">
    <property type="entry name" value="Cytochrome P450"/>
    <property type="match status" value="1"/>
</dbReference>
<evidence type="ECO:0000256" key="2">
    <source>
        <dbReference type="ARBA" id="ARBA00022617"/>
    </source>
</evidence>
<dbReference type="PANTHER" id="PTHR46696">
    <property type="entry name" value="P450, PUTATIVE (EUROFUNG)-RELATED"/>
    <property type="match status" value="1"/>
</dbReference>
<evidence type="ECO:0000256" key="8">
    <source>
        <dbReference type="SAM" id="MobiDB-lite"/>
    </source>
</evidence>
<evidence type="ECO:0000256" key="1">
    <source>
        <dbReference type="ARBA" id="ARBA00010617"/>
    </source>
</evidence>
<keyword evidence="4 7" id="KW-0560">Oxidoreductase</keyword>
<dbReference type="SUPFAM" id="SSF48264">
    <property type="entry name" value="Cytochrome P450"/>
    <property type="match status" value="1"/>
</dbReference>
<keyword evidence="6 7" id="KW-0503">Monooxygenase</keyword>
<dbReference type="Pfam" id="PF00067">
    <property type="entry name" value="p450"/>
    <property type="match status" value="1"/>
</dbReference>
<dbReference type="Proteomes" id="UP000619788">
    <property type="component" value="Unassembled WGS sequence"/>
</dbReference>
<sequence>MTAGTRDHTLLELIGALIEPAARPDPYPVYARIRELGAATLDLPVWETPGAVISSYRECEAVLRDPRMSSQRGRDRRLADMMPPGAPSSVGQRWFLSLDPPDHTRLRRLVSAAFTARRIARLSGRIEELVDGLLDRAAERDRPFDIVEDLAYPLPMTVICEMLGVPAADHEQVREWSSRLTRLIDGFGAGPSEESLDGLLALNVYLNELIADRQADPGDDLISELIAVREGGDSLSHDELVSIVGLLLVAGHETTVNLIANGALALLRHPACFAELRDDPALAEAVVEETLRYDPPVHITARVATEDMELSGVRLRRGATVVLLLAAAHRDPAEAENPDVFDPHRPEIRHLAFGLGPHFCLGAPLARLEARLALTRLTRRLPAPVLLQDPPPYREHVNLRGPRSIPVPRPAPPA</sequence>
<dbReference type="GO" id="GO:0020037">
    <property type="term" value="F:heme binding"/>
    <property type="evidence" value="ECO:0007669"/>
    <property type="project" value="InterPro"/>
</dbReference>
<comment type="caution">
    <text evidence="9">The sequence shown here is derived from an EMBL/GenBank/DDBJ whole genome shotgun (WGS) entry which is preliminary data.</text>
</comment>
<gene>
    <name evidence="9" type="ORF">Psi01_79610</name>
</gene>
<dbReference type="FunFam" id="1.10.630.10:FF:000018">
    <property type="entry name" value="Cytochrome P450 monooxygenase"/>
    <property type="match status" value="1"/>
</dbReference>
<feature type="region of interest" description="Disordered" evidence="8">
    <location>
        <begin position="65"/>
        <end position="85"/>
    </location>
</feature>
<dbReference type="GO" id="GO:0004497">
    <property type="term" value="F:monooxygenase activity"/>
    <property type="evidence" value="ECO:0007669"/>
    <property type="project" value="UniProtKB-KW"/>
</dbReference>
<organism evidence="9 10">
    <name type="scientific">Planobispora siamensis</name>
    <dbReference type="NCBI Taxonomy" id="936338"/>
    <lineage>
        <taxon>Bacteria</taxon>
        <taxon>Bacillati</taxon>
        <taxon>Actinomycetota</taxon>
        <taxon>Actinomycetes</taxon>
        <taxon>Streptosporangiales</taxon>
        <taxon>Streptosporangiaceae</taxon>
        <taxon>Planobispora</taxon>
    </lineage>
</organism>
<evidence type="ECO:0000256" key="3">
    <source>
        <dbReference type="ARBA" id="ARBA00022723"/>
    </source>
</evidence>
<evidence type="ECO:0000256" key="4">
    <source>
        <dbReference type="ARBA" id="ARBA00023002"/>
    </source>
</evidence>
<protein>
    <submittedName>
        <fullName evidence="9">Cytochrome P450</fullName>
    </submittedName>
</protein>
<evidence type="ECO:0000256" key="6">
    <source>
        <dbReference type="ARBA" id="ARBA00023033"/>
    </source>
</evidence>
<dbReference type="RefSeq" id="WP_204069338.1">
    <property type="nucleotide sequence ID" value="NZ_BOOJ01000081.1"/>
</dbReference>
<evidence type="ECO:0000313" key="9">
    <source>
        <dbReference type="EMBL" id="GIH97331.1"/>
    </source>
</evidence>
<dbReference type="GO" id="GO:0016705">
    <property type="term" value="F:oxidoreductase activity, acting on paired donors, with incorporation or reduction of molecular oxygen"/>
    <property type="evidence" value="ECO:0007669"/>
    <property type="project" value="InterPro"/>
</dbReference>
<evidence type="ECO:0000256" key="5">
    <source>
        <dbReference type="ARBA" id="ARBA00023004"/>
    </source>
</evidence>
<keyword evidence="2 7" id="KW-0349">Heme</keyword>
<dbReference type="GO" id="GO:0005506">
    <property type="term" value="F:iron ion binding"/>
    <property type="evidence" value="ECO:0007669"/>
    <property type="project" value="InterPro"/>
</dbReference>
<name>A0A8J3SMV4_9ACTN</name>
<keyword evidence="10" id="KW-1185">Reference proteome</keyword>
<dbReference type="InterPro" id="IPR001128">
    <property type="entry name" value="Cyt_P450"/>
</dbReference>
<dbReference type="InterPro" id="IPR002397">
    <property type="entry name" value="Cyt_P450_B"/>
</dbReference>